<dbReference type="PANTHER" id="PTHR38684">
    <property type="entry name" value="PROTEIN AMPE"/>
    <property type="match status" value="1"/>
</dbReference>
<keyword evidence="1" id="KW-0472">Membrane</keyword>
<keyword evidence="1" id="KW-1133">Transmembrane helix</keyword>
<dbReference type="EMBL" id="SNXI01000008">
    <property type="protein sequence ID" value="TDP32666.1"/>
    <property type="molecule type" value="Genomic_DNA"/>
</dbReference>
<dbReference type="GO" id="GO:0046677">
    <property type="term" value="P:response to antibiotic"/>
    <property type="evidence" value="ECO:0007669"/>
    <property type="project" value="TreeGrafter"/>
</dbReference>
<gene>
    <name evidence="2" type="ORF">DEU29_10810</name>
</gene>
<dbReference type="Pfam" id="PF17113">
    <property type="entry name" value="AmpE"/>
    <property type="match status" value="1"/>
</dbReference>
<dbReference type="GO" id="GO:0005886">
    <property type="term" value="C:plasma membrane"/>
    <property type="evidence" value="ECO:0007669"/>
    <property type="project" value="TreeGrafter"/>
</dbReference>
<sequence>MILIALLIAFSIERVVHLPAFWQMDFLLARWLDWSQQKLSPGKQQQLDKPVPQAIWLLLPALLAGLLVTLLDNSLVTFIAGIIALLVGMSCPDARSAYKNYLKAANKGDHEAVAHYQQQLNLLAGSDASRPINQTVCWLNFQYYVAVMFFYVVFGVFGVLAYAAIRSAELHQSARFNSLPLQRLRWALDFIPVRLAGLGLLIVGHFSRALPVWLSSLTDLRCDQRDVLAAVVDKAEDMTHHPDDKTDAAGAQLKLMKRQQIVWLCVIALMTLSGGLY</sequence>
<organism evidence="2 3">
    <name type="scientific">Idiomarina aquatica</name>
    <dbReference type="NCBI Taxonomy" id="1327752"/>
    <lineage>
        <taxon>Bacteria</taxon>
        <taxon>Pseudomonadati</taxon>
        <taxon>Pseudomonadota</taxon>
        <taxon>Gammaproteobacteria</taxon>
        <taxon>Alteromonadales</taxon>
        <taxon>Idiomarinaceae</taxon>
        <taxon>Idiomarina</taxon>
    </lineage>
</organism>
<reference evidence="2 3" key="1">
    <citation type="submission" date="2019-03" db="EMBL/GenBank/DDBJ databases">
        <title>Freshwater and sediment microbial communities from various areas in North America, analyzing microbe dynamics in response to fracking.</title>
        <authorList>
            <person name="Lamendella R."/>
        </authorList>
    </citation>
    <scope>NUCLEOTIDE SEQUENCE [LARGE SCALE GENOMIC DNA]</scope>
    <source>
        <strain evidence="2 3">18_TX</strain>
    </source>
</reference>
<dbReference type="Proteomes" id="UP000295531">
    <property type="component" value="Unassembled WGS sequence"/>
</dbReference>
<evidence type="ECO:0000313" key="3">
    <source>
        <dbReference type="Proteomes" id="UP000295531"/>
    </source>
</evidence>
<evidence type="ECO:0000256" key="1">
    <source>
        <dbReference type="SAM" id="Phobius"/>
    </source>
</evidence>
<comment type="caution">
    <text evidence="2">The sequence shown here is derived from an EMBL/GenBank/DDBJ whole genome shotgun (WGS) entry which is preliminary data.</text>
</comment>
<dbReference type="RefSeq" id="WP_133539667.1">
    <property type="nucleotide sequence ID" value="NZ_SNXI01000008.1"/>
</dbReference>
<keyword evidence="3" id="KW-1185">Reference proteome</keyword>
<name>A0A4R6P5U6_9GAMM</name>
<protein>
    <submittedName>
        <fullName evidence="2">AmpE protein</fullName>
    </submittedName>
</protein>
<evidence type="ECO:0000313" key="2">
    <source>
        <dbReference type="EMBL" id="TDP32666.1"/>
    </source>
</evidence>
<dbReference type="InterPro" id="IPR031347">
    <property type="entry name" value="AmpE"/>
</dbReference>
<proteinExistence type="predicted"/>
<dbReference type="InterPro" id="IPR052966">
    <property type="entry name" value="Beta-lactamase_Reg"/>
</dbReference>
<dbReference type="AlphaFoldDB" id="A0A4R6P5U6"/>
<feature type="transmembrane region" description="Helical" evidence="1">
    <location>
        <begin position="143"/>
        <end position="165"/>
    </location>
</feature>
<keyword evidence="1" id="KW-0812">Transmembrane</keyword>
<dbReference type="PANTHER" id="PTHR38684:SF1">
    <property type="entry name" value="PROTEIN AMPE"/>
    <property type="match status" value="1"/>
</dbReference>
<accession>A0A4R6P5U6</accession>
<dbReference type="OrthoDB" id="9811967at2"/>